<dbReference type="FunFam" id="3.40.50.300:FF:001320">
    <property type="entry name" value="Heme ABC transporter ATP-binding protein"/>
    <property type="match status" value="1"/>
</dbReference>
<proteinExistence type="predicted"/>
<keyword evidence="7" id="KW-1185">Reference proteome</keyword>
<evidence type="ECO:0000256" key="3">
    <source>
        <dbReference type="ARBA" id="ARBA00022840"/>
    </source>
</evidence>
<dbReference type="GO" id="GO:0016887">
    <property type="term" value="F:ATP hydrolysis activity"/>
    <property type="evidence" value="ECO:0007669"/>
    <property type="project" value="InterPro"/>
</dbReference>
<dbReference type="OrthoDB" id="9808609at2"/>
<evidence type="ECO:0000256" key="4">
    <source>
        <dbReference type="SAM" id="MobiDB-lite"/>
    </source>
</evidence>
<organism evidence="6 7">
    <name type="scientific">Luteibacter yeojuensis</name>
    <dbReference type="NCBI Taxonomy" id="345309"/>
    <lineage>
        <taxon>Bacteria</taxon>
        <taxon>Pseudomonadati</taxon>
        <taxon>Pseudomonadota</taxon>
        <taxon>Gammaproteobacteria</taxon>
        <taxon>Lysobacterales</taxon>
        <taxon>Rhodanobacteraceae</taxon>
        <taxon>Luteibacter</taxon>
    </lineage>
</organism>
<accession>A0A0F3KVL6</accession>
<dbReference type="RefSeq" id="WP_045829235.1">
    <property type="nucleotide sequence ID" value="NZ_JZRB01000017.1"/>
</dbReference>
<keyword evidence="1" id="KW-0677">Repeat</keyword>
<dbReference type="Proteomes" id="UP000033651">
    <property type="component" value="Unassembled WGS sequence"/>
</dbReference>
<keyword evidence="2" id="KW-0547">Nucleotide-binding</keyword>
<dbReference type="Pfam" id="PF00005">
    <property type="entry name" value="ABC_tran"/>
    <property type="match status" value="2"/>
</dbReference>
<dbReference type="InterPro" id="IPR050611">
    <property type="entry name" value="ABCF"/>
</dbReference>
<evidence type="ECO:0000313" key="7">
    <source>
        <dbReference type="Proteomes" id="UP000033651"/>
    </source>
</evidence>
<sequence length="535" mass="56838">MTASLLTLQGVSFVLPSGRVLFHDIHETFDTRPTGLVGANGIGKSVLGRICAGVVPPTSGRVDRAGDVYYLAQQVDVADGTVASLAGVDGVLDALSRIADGSVDTRDFDGVGKQWDMPDRLAGALADAGLGHLDAMTPAERLSGGEAMRVALLGARLARARFLILDEPTNHLDVVARAELMAWLQTWDGGLLVISHDRSLLDAMERTIELTAQGLRSYGGGYTFYASQKAVERAAALDELASAKAERRRGERDMRDQAERQARRTARGARAGKTENQAPILLGRRRERSEGTAGRLADQRDETSARLEARVRQAASAVDSTAPLALRAPRPSGASRRVARLADVTLPWGPAHLRHIDLTVTSSQRIGLVGPNGCGKSTLLRLLAGDILPEAGTAETFVPFARLDQRLSQLDPGRSIVAQLQETSPGVAEGEWRSHLALAGIDAATATTPSGLLSGGERLKAALALAVMASPPARLLLLDEPTNHLDLQSVQAIEAMLREFRGALIVASHDMPFIGGLALTHCLSAGHRGWILKSA</sequence>
<comment type="caution">
    <text evidence="6">The sequence shown here is derived from an EMBL/GenBank/DDBJ whole genome shotgun (WGS) entry which is preliminary data.</text>
</comment>
<dbReference type="InterPro" id="IPR027417">
    <property type="entry name" value="P-loop_NTPase"/>
</dbReference>
<dbReference type="SUPFAM" id="SSF52540">
    <property type="entry name" value="P-loop containing nucleoside triphosphate hydrolases"/>
    <property type="match status" value="2"/>
</dbReference>
<evidence type="ECO:0000313" key="6">
    <source>
        <dbReference type="EMBL" id="KJV35196.1"/>
    </source>
</evidence>
<dbReference type="AlphaFoldDB" id="A0A0F3KVL6"/>
<dbReference type="EMBL" id="JZRB01000017">
    <property type="protein sequence ID" value="KJV35196.1"/>
    <property type="molecule type" value="Genomic_DNA"/>
</dbReference>
<feature type="region of interest" description="Disordered" evidence="4">
    <location>
        <begin position="244"/>
        <end position="305"/>
    </location>
</feature>
<dbReference type="InterPro" id="IPR003439">
    <property type="entry name" value="ABC_transporter-like_ATP-bd"/>
</dbReference>
<dbReference type="SMART" id="SM00382">
    <property type="entry name" value="AAA"/>
    <property type="match status" value="2"/>
</dbReference>
<dbReference type="CDD" id="cd03221">
    <property type="entry name" value="ABCF_EF-3"/>
    <property type="match status" value="1"/>
</dbReference>
<evidence type="ECO:0000259" key="5">
    <source>
        <dbReference type="PROSITE" id="PS50893"/>
    </source>
</evidence>
<dbReference type="GO" id="GO:0005524">
    <property type="term" value="F:ATP binding"/>
    <property type="evidence" value="ECO:0007669"/>
    <property type="project" value="UniProtKB-KW"/>
</dbReference>
<feature type="domain" description="ABC transporter" evidence="5">
    <location>
        <begin position="6"/>
        <end position="237"/>
    </location>
</feature>
<name>A0A0F3KVL6_9GAMM</name>
<gene>
    <name evidence="6" type="ORF">VI08_08945</name>
</gene>
<dbReference type="InterPro" id="IPR003593">
    <property type="entry name" value="AAA+_ATPase"/>
</dbReference>
<evidence type="ECO:0000256" key="1">
    <source>
        <dbReference type="ARBA" id="ARBA00022737"/>
    </source>
</evidence>
<dbReference type="Gene3D" id="3.40.50.300">
    <property type="entry name" value="P-loop containing nucleotide triphosphate hydrolases"/>
    <property type="match status" value="2"/>
</dbReference>
<dbReference type="PANTHER" id="PTHR19211">
    <property type="entry name" value="ATP-BINDING TRANSPORT PROTEIN-RELATED"/>
    <property type="match status" value="1"/>
</dbReference>
<dbReference type="PATRIC" id="fig|345309.4.peg.1007"/>
<dbReference type="PANTHER" id="PTHR19211:SF6">
    <property type="entry name" value="BLL7188 PROTEIN"/>
    <property type="match status" value="1"/>
</dbReference>
<reference evidence="6 7" key="1">
    <citation type="submission" date="2015-03" db="EMBL/GenBank/DDBJ databases">
        <title>Draft genome sequence of Luteibacter yeojuensis strain SU11.</title>
        <authorList>
            <person name="Sulaiman J."/>
            <person name="Priya K."/>
            <person name="Chan K.-G."/>
        </authorList>
    </citation>
    <scope>NUCLEOTIDE SEQUENCE [LARGE SCALE GENOMIC DNA]</scope>
    <source>
        <strain evidence="6 7">SU11</strain>
    </source>
</reference>
<evidence type="ECO:0000256" key="2">
    <source>
        <dbReference type="ARBA" id="ARBA00022741"/>
    </source>
</evidence>
<dbReference type="PROSITE" id="PS50893">
    <property type="entry name" value="ABC_TRANSPORTER_2"/>
    <property type="match status" value="1"/>
</dbReference>
<keyword evidence="3 6" id="KW-0067">ATP-binding</keyword>
<feature type="compositionally biased region" description="Basic and acidic residues" evidence="4">
    <location>
        <begin position="244"/>
        <end position="262"/>
    </location>
</feature>
<protein>
    <submittedName>
        <fullName evidence="6">ABC transporter ATP-binding protein</fullName>
    </submittedName>
</protein>